<evidence type="ECO:0000259" key="5">
    <source>
        <dbReference type="SMART" id="SM00382"/>
    </source>
</evidence>
<dbReference type="SMART" id="SM00382">
    <property type="entry name" value="AAA"/>
    <property type="match status" value="1"/>
</dbReference>
<gene>
    <name evidence="6" type="primary">spoVK</name>
    <name evidence="6" type="ORF">Pla52n_00500</name>
</gene>
<dbReference type="AlphaFoldDB" id="A0A5C6B6T5"/>
<dbReference type="Pfam" id="PF17866">
    <property type="entry name" value="AAA_lid_6"/>
    <property type="match status" value="1"/>
</dbReference>
<dbReference type="InterPro" id="IPR027417">
    <property type="entry name" value="P-loop_NTPase"/>
</dbReference>
<dbReference type="EMBL" id="SJPN01000001">
    <property type="protein sequence ID" value="TWU07477.1"/>
    <property type="molecule type" value="Genomic_DNA"/>
</dbReference>
<keyword evidence="7" id="KW-1185">Reference proteome</keyword>
<dbReference type="InterPro" id="IPR029024">
    <property type="entry name" value="TerB-like"/>
</dbReference>
<evidence type="ECO:0000256" key="3">
    <source>
        <dbReference type="ARBA" id="ARBA00022840"/>
    </source>
</evidence>
<dbReference type="SUPFAM" id="SSF52540">
    <property type="entry name" value="P-loop containing nucleoside triphosphate hydrolases"/>
    <property type="match status" value="1"/>
</dbReference>
<evidence type="ECO:0000313" key="6">
    <source>
        <dbReference type="EMBL" id="TWU07477.1"/>
    </source>
</evidence>
<dbReference type="OrthoDB" id="9806903at2"/>
<dbReference type="InterPro" id="IPR050773">
    <property type="entry name" value="CbxX/CfxQ_RuBisCO_ESX"/>
</dbReference>
<dbReference type="Gene3D" id="3.40.50.300">
    <property type="entry name" value="P-loop containing nucleotide triphosphate hydrolases"/>
    <property type="match status" value="1"/>
</dbReference>
<dbReference type="RefSeq" id="WP_146517697.1">
    <property type="nucleotide sequence ID" value="NZ_CP151726.1"/>
</dbReference>
<dbReference type="Pfam" id="PF00004">
    <property type="entry name" value="AAA"/>
    <property type="match status" value="1"/>
</dbReference>
<dbReference type="Proteomes" id="UP000320176">
    <property type="component" value="Unassembled WGS sequence"/>
</dbReference>
<dbReference type="Gene3D" id="1.10.8.60">
    <property type="match status" value="1"/>
</dbReference>
<feature type="domain" description="AAA+ ATPase" evidence="5">
    <location>
        <begin position="256"/>
        <end position="391"/>
    </location>
</feature>
<dbReference type="SUPFAM" id="SSF158682">
    <property type="entry name" value="TerB-like"/>
    <property type="match status" value="1"/>
</dbReference>
<evidence type="ECO:0000256" key="1">
    <source>
        <dbReference type="ARBA" id="ARBA00010378"/>
    </source>
</evidence>
<dbReference type="InterPro" id="IPR003593">
    <property type="entry name" value="AAA+_ATPase"/>
</dbReference>
<dbReference type="GO" id="GO:0005524">
    <property type="term" value="F:ATP binding"/>
    <property type="evidence" value="ECO:0007669"/>
    <property type="project" value="UniProtKB-KW"/>
</dbReference>
<proteinExistence type="inferred from homology"/>
<keyword evidence="3" id="KW-0067">ATP-binding</keyword>
<dbReference type="FunFam" id="3.40.50.300:FF:000216">
    <property type="entry name" value="Type VII secretion ATPase EccA"/>
    <property type="match status" value="1"/>
</dbReference>
<comment type="similarity">
    <text evidence="1">Belongs to the CbxX/CfxQ family.</text>
</comment>
<evidence type="ECO:0000256" key="4">
    <source>
        <dbReference type="SAM" id="MobiDB-lite"/>
    </source>
</evidence>
<dbReference type="GO" id="GO:0016887">
    <property type="term" value="F:ATP hydrolysis activity"/>
    <property type="evidence" value="ECO:0007669"/>
    <property type="project" value="InterPro"/>
</dbReference>
<sequence length="548" mass="61397">MSDDHARLDGMLRRVLRDCSRLYQSSAKSMIKRYPTMIEGGVDGFAELMDDLHRGLLIKVYVTIVRADERWTGPEKRVASTMIEHLWGENLHGTDLREAATGLFQQSDQLSWTSLVAPFVRYEPLANNKAHVDTIVMRLANLVAKCDGQMMPNEAIALQNLQREIDLALHPPKTPLLTPNYGSHANAQQQQYESEFEDDDQPPMTEEERQRRLDTAMAELDELVGLQSVKDRVRSYANFLRLQQTRRDKGLATMPISLHMTFVGNPGTGKTTVARIVGQILGAMGTLENGHVVETDRSGLVAEYAGQTATKTNKLCDSALGGVLFIDEAYSLVDASGDDSYGREAVQTLLKRMEDDRDSLAVILAGYCDEMDHLIRSNPGLSSRINTTIDFDDYQPSDMGLIFEKMCQANQYDLPADARHRLLLGLDRLYHERDRHFGNGRLVRNAFEDSVRKLADRVASVTVLSEDLLTTLTVDDISVPGLSPRQLDRLAKETHRLVICCGGCQRKIRVQPETLGRRVRCTQCSHVQLAAWANIDRPSEKQSDSAIV</sequence>
<feature type="region of interest" description="Disordered" evidence="4">
    <location>
        <begin position="181"/>
        <end position="207"/>
    </location>
</feature>
<comment type="caution">
    <text evidence="6">The sequence shown here is derived from an EMBL/GenBank/DDBJ whole genome shotgun (WGS) entry which is preliminary data.</text>
</comment>
<dbReference type="PANTHER" id="PTHR43392:SF2">
    <property type="entry name" value="AAA-TYPE ATPASE FAMILY PROTEIN _ ANKYRIN REPEAT FAMILY PROTEIN"/>
    <property type="match status" value="1"/>
</dbReference>
<name>A0A5C6B6T5_9BACT</name>
<dbReference type="PRINTS" id="PR00819">
    <property type="entry name" value="CBXCFQXSUPER"/>
</dbReference>
<dbReference type="PANTHER" id="PTHR43392">
    <property type="entry name" value="AAA-TYPE ATPASE FAMILY PROTEIN / ANKYRIN REPEAT FAMILY PROTEIN"/>
    <property type="match status" value="1"/>
</dbReference>
<dbReference type="InterPro" id="IPR003959">
    <property type="entry name" value="ATPase_AAA_core"/>
</dbReference>
<dbReference type="InterPro" id="IPR041627">
    <property type="entry name" value="AAA_lid_6"/>
</dbReference>
<keyword evidence="2" id="KW-0547">Nucleotide-binding</keyword>
<feature type="compositionally biased region" description="Polar residues" evidence="4">
    <location>
        <begin position="181"/>
        <end position="193"/>
    </location>
</feature>
<accession>A0A5C6B6T5</accession>
<evidence type="ECO:0000313" key="7">
    <source>
        <dbReference type="Proteomes" id="UP000320176"/>
    </source>
</evidence>
<evidence type="ECO:0000256" key="2">
    <source>
        <dbReference type="ARBA" id="ARBA00022741"/>
    </source>
</evidence>
<reference evidence="6 7" key="1">
    <citation type="submission" date="2019-02" db="EMBL/GenBank/DDBJ databases">
        <title>Deep-cultivation of Planctomycetes and their phenomic and genomic characterization uncovers novel biology.</title>
        <authorList>
            <person name="Wiegand S."/>
            <person name="Jogler M."/>
            <person name="Boedeker C."/>
            <person name="Pinto D."/>
            <person name="Vollmers J."/>
            <person name="Rivas-Marin E."/>
            <person name="Kohn T."/>
            <person name="Peeters S.H."/>
            <person name="Heuer A."/>
            <person name="Rast P."/>
            <person name="Oberbeckmann S."/>
            <person name="Bunk B."/>
            <person name="Jeske O."/>
            <person name="Meyerdierks A."/>
            <person name="Storesund J.E."/>
            <person name="Kallscheuer N."/>
            <person name="Luecker S."/>
            <person name="Lage O.M."/>
            <person name="Pohl T."/>
            <person name="Merkel B.J."/>
            <person name="Hornburger P."/>
            <person name="Mueller R.-W."/>
            <person name="Bruemmer F."/>
            <person name="Labrenz M."/>
            <person name="Spormann A.M."/>
            <person name="Op Den Camp H."/>
            <person name="Overmann J."/>
            <person name="Amann R."/>
            <person name="Jetten M.S.M."/>
            <person name="Mascher T."/>
            <person name="Medema M.H."/>
            <person name="Devos D.P."/>
            <person name="Kaster A.-K."/>
            <person name="Ovreas L."/>
            <person name="Rohde M."/>
            <person name="Galperin M.Y."/>
            <person name="Jogler C."/>
        </authorList>
    </citation>
    <scope>NUCLEOTIDE SEQUENCE [LARGE SCALE GENOMIC DNA]</scope>
    <source>
        <strain evidence="6 7">Pla52n</strain>
    </source>
</reference>
<organism evidence="6 7">
    <name type="scientific">Stieleria varia</name>
    <dbReference type="NCBI Taxonomy" id="2528005"/>
    <lineage>
        <taxon>Bacteria</taxon>
        <taxon>Pseudomonadati</taxon>
        <taxon>Planctomycetota</taxon>
        <taxon>Planctomycetia</taxon>
        <taxon>Pirellulales</taxon>
        <taxon>Pirellulaceae</taxon>
        <taxon>Stieleria</taxon>
    </lineage>
</organism>
<protein>
    <submittedName>
        <fullName evidence="6">Stage V sporulation protein K</fullName>
    </submittedName>
</protein>
<dbReference type="InterPro" id="IPR000641">
    <property type="entry name" value="CbxX/CfxQ"/>
</dbReference>